<proteinExistence type="predicted"/>
<sequence length="359" mass="41731">MKKVLWIANADARGHLFRAHLAWTVLRTSEIHVSIVTTNADGKKFLEALGTTSAVLPGNYRLYYDSRQNLIRILTVFKMAFYLLFGNAVRDLLFLKKISKEFDLILNDLHPVPIFASKFFTVDIIHVYGENLWLTIENYFFGIAPRFFAIFFRDTVRKLKNQSKGNIVHSLIQQERKADEIYLPPLVHFTPRKKSKNTALVYLNPYFSDSYLAESLEEALDDLKIPYVAIGEQYAHRKNWRSYDTNFSKILSESKLVISAPGMNLLAQVLYHRVPYLALSTDQPEQEKNLEVLKKIDSKLFTSIDVSNQTDLYPLLIQNIRILLTQKRNQNSNTFPNLKNSSDLWTSTIRYFLEHEVKR</sequence>
<gene>
    <name evidence="2" type="ORF">CH367_11120</name>
</gene>
<protein>
    <recommendedName>
        <fullName evidence="4">Glycosyl transferase</fullName>
    </recommendedName>
</protein>
<reference evidence="2 3" key="1">
    <citation type="submission" date="2017-07" db="EMBL/GenBank/DDBJ databases">
        <title>Leptospira spp. isolated from tropical soils.</title>
        <authorList>
            <person name="Thibeaux R."/>
            <person name="Iraola G."/>
            <person name="Ferres I."/>
            <person name="Bierque E."/>
            <person name="Girault D."/>
            <person name="Soupe-Gilbert M.-E."/>
            <person name="Picardeau M."/>
            <person name="Goarant C."/>
        </authorList>
    </citation>
    <scope>NUCLEOTIDE SEQUENCE [LARGE SCALE GENOMIC DNA]</scope>
    <source>
        <strain evidence="2 3">FH4-C-A1</strain>
    </source>
</reference>
<keyword evidence="1" id="KW-0472">Membrane</keyword>
<name>A0ABX4NKE3_9LEPT</name>
<keyword evidence="1" id="KW-0812">Transmembrane</keyword>
<keyword evidence="3" id="KW-1185">Reference proteome</keyword>
<organism evidence="2 3">
    <name type="scientific">Leptospira barantonii</name>
    <dbReference type="NCBI Taxonomy" id="2023184"/>
    <lineage>
        <taxon>Bacteria</taxon>
        <taxon>Pseudomonadati</taxon>
        <taxon>Spirochaetota</taxon>
        <taxon>Spirochaetia</taxon>
        <taxon>Leptospirales</taxon>
        <taxon>Leptospiraceae</taxon>
        <taxon>Leptospira</taxon>
    </lineage>
</organism>
<dbReference type="Proteomes" id="UP000231879">
    <property type="component" value="Unassembled WGS sequence"/>
</dbReference>
<keyword evidence="1" id="KW-1133">Transmembrane helix</keyword>
<evidence type="ECO:0000256" key="1">
    <source>
        <dbReference type="SAM" id="Phobius"/>
    </source>
</evidence>
<evidence type="ECO:0008006" key="4">
    <source>
        <dbReference type="Google" id="ProtNLM"/>
    </source>
</evidence>
<dbReference type="EMBL" id="NPDS01000004">
    <property type="protein sequence ID" value="PJZ57274.1"/>
    <property type="molecule type" value="Genomic_DNA"/>
</dbReference>
<dbReference type="Gene3D" id="3.40.50.2000">
    <property type="entry name" value="Glycogen Phosphorylase B"/>
    <property type="match status" value="1"/>
</dbReference>
<dbReference type="RefSeq" id="WP_100762578.1">
    <property type="nucleotide sequence ID" value="NZ_NPDS01000004.1"/>
</dbReference>
<evidence type="ECO:0000313" key="2">
    <source>
        <dbReference type="EMBL" id="PJZ57274.1"/>
    </source>
</evidence>
<evidence type="ECO:0000313" key="3">
    <source>
        <dbReference type="Proteomes" id="UP000231879"/>
    </source>
</evidence>
<feature type="transmembrane region" description="Helical" evidence="1">
    <location>
        <begin position="70"/>
        <end position="89"/>
    </location>
</feature>
<comment type="caution">
    <text evidence="2">The sequence shown here is derived from an EMBL/GenBank/DDBJ whole genome shotgun (WGS) entry which is preliminary data.</text>
</comment>
<accession>A0ABX4NKE3</accession>